<dbReference type="SUPFAM" id="SSF51445">
    <property type="entry name" value="(Trans)glycosidases"/>
    <property type="match status" value="1"/>
</dbReference>
<feature type="region of interest" description="Disordered" evidence="20">
    <location>
        <begin position="1"/>
        <end position="54"/>
    </location>
</feature>
<comment type="function">
    <text evidence="16">Glucanases play a role in cell expansion during growth, in cell-cell fusion during mating, and in spore release during sporulation. This enzyme may be involved in beta-glucan degradation. Active on laminarin and lichenan.</text>
</comment>
<evidence type="ECO:0000256" key="21">
    <source>
        <dbReference type="SAM" id="Phobius"/>
    </source>
</evidence>
<proteinExistence type="inferred from homology"/>
<organism evidence="22 23">
    <name type="scientific">Actinomortierella ambigua</name>
    <dbReference type="NCBI Taxonomy" id="1343610"/>
    <lineage>
        <taxon>Eukaryota</taxon>
        <taxon>Fungi</taxon>
        <taxon>Fungi incertae sedis</taxon>
        <taxon>Mucoromycota</taxon>
        <taxon>Mortierellomycotina</taxon>
        <taxon>Mortierellomycetes</taxon>
        <taxon>Mortierellales</taxon>
        <taxon>Mortierellaceae</taxon>
        <taxon>Actinomortierella</taxon>
    </lineage>
</organism>
<evidence type="ECO:0000256" key="12">
    <source>
        <dbReference type="ARBA" id="ARBA00023180"/>
    </source>
</evidence>
<dbReference type="InterPro" id="IPR050732">
    <property type="entry name" value="Beta-glucan_modifiers"/>
</dbReference>
<dbReference type="GO" id="GO:0005886">
    <property type="term" value="C:plasma membrane"/>
    <property type="evidence" value="ECO:0007669"/>
    <property type="project" value="UniProtKB-SubCell"/>
</dbReference>
<evidence type="ECO:0000256" key="15">
    <source>
        <dbReference type="ARBA" id="ARBA00023326"/>
    </source>
</evidence>
<dbReference type="GO" id="GO:0009986">
    <property type="term" value="C:cell surface"/>
    <property type="evidence" value="ECO:0007669"/>
    <property type="project" value="TreeGrafter"/>
</dbReference>
<evidence type="ECO:0000256" key="7">
    <source>
        <dbReference type="ARBA" id="ARBA00022512"/>
    </source>
</evidence>
<accession>A0A9P6Q7F8</accession>
<dbReference type="OrthoDB" id="77201at2759"/>
<evidence type="ECO:0000256" key="18">
    <source>
        <dbReference type="ARBA" id="ARBA00043078"/>
    </source>
</evidence>
<protein>
    <recommendedName>
        <fullName evidence="5">glucan endo-1,3-beta-D-glucosidase</fullName>
        <ecNumber evidence="5">3.2.1.39</ecNumber>
    </recommendedName>
    <alternativeName>
        <fullName evidence="18">Endo-1,3-beta-glucanase btgC</fullName>
    </alternativeName>
    <alternativeName>
        <fullName evidence="17">Laminarinase btgC</fullName>
    </alternativeName>
</protein>
<feature type="compositionally biased region" description="Pro residues" evidence="20">
    <location>
        <begin position="38"/>
        <end position="47"/>
    </location>
</feature>
<dbReference type="EMBL" id="JAAAJB010000245">
    <property type="protein sequence ID" value="KAG0260540.1"/>
    <property type="molecule type" value="Genomic_DNA"/>
</dbReference>
<dbReference type="Proteomes" id="UP000807716">
    <property type="component" value="Unassembled WGS sequence"/>
</dbReference>
<comment type="subcellular location">
    <subcellularLocation>
        <location evidence="3">Cell membrane</location>
        <topology evidence="3">Single-pass type II membrane protein</topology>
    </subcellularLocation>
    <subcellularLocation>
        <location evidence="2">Secreted</location>
        <location evidence="2">Cell wall</location>
    </subcellularLocation>
</comment>
<evidence type="ECO:0000256" key="19">
    <source>
        <dbReference type="RuleBase" id="RU004335"/>
    </source>
</evidence>
<evidence type="ECO:0000256" key="9">
    <source>
        <dbReference type="ARBA" id="ARBA00022729"/>
    </source>
</evidence>
<gene>
    <name evidence="22" type="ORF">DFQ27_003484</name>
</gene>
<dbReference type="GO" id="GO:0009277">
    <property type="term" value="C:fungal-type cell wall"/>
    <property type="evidence" value="ECO:0007669"/>
    <property type="project" value="TreeGrafter"/>
</dbReference>
<dbReference type="InterPro" id="IPR000490">
    <property type="entry name" value="Glyco_hydro_17"/>
</dbReference>
<evidence type="ECO:0000256" key="10">
    <source>
        <dbReference type="ARBA" id="ARBA00022801"/>
    </source>
</evidence>
<comment type="catalytic activity">
    <reaction evidence="1">
        <text>Hydrolysis of (1-&gt;3)-beta-D-glucosidic linkages in (1-&gt;3)-beta-D-glucans.</text>
        <dbReference type="EC" id="3.2.1.39"/>
    </reaction>
</comment>
<comment type="similarity">
    <text evidence="4 19">Belongs to the glycosyl hydrolase 17 family.</text>
</comment>
<keyword evidence="21" id="KW-1133">Transmembrane helix</keyword>
<keyword evidence="14" id="KW-0961">Cell wall biogenesis/degradation</keyword>
<feature type="compositionally biased region" description="Polar residues" evidence="20">
    <location>
        <begin position="1"/>
        <end position="19"/>
    </location>
</feature>
<dbReference type="GO" id="GO:0000272">
    <property type="term" value="P:polysaccharide catabolic process"/>
    <property type="evidence" value="ECO:0007669"/>
    <property type="project" value="UniProtKB-KW"/>
</dbReference>
<dbReference type="Pfam" id="PF00332">
    <property type="entry name" value="Glyco_hydro_17"/>
    <property type="match status" value="1"/>
</dbReference>
<evidence type="ECO:0000313" key="23">
    <source>
        <dbReference type="Proteomes" id="UP000807716"/>
    </source>
</evidence>
<evidence type="ECO:0000256" key="13">
    <source>
        <dbReference type="ARBA" id="ARBA00023277"/>
    </source>
</evidence>
<keyword evidence="6" id="KW-1003">Cell membrane</keyword>
<evidence type="ECO:0000256" key="8">
    <source>
        <dbReference type="ARBA" id="ARBA00022525"/>
    </source>
</evidence>
<keyword evidence="15" id="KW-0624">Polysaccharide degradation</keyword>
<dbReference type="GO" id="GO:0042973">
    <property type="term" value="F:glucan endo-1,3-beta-D-glucosidase activity"/>
    <property type="evidence" value="ECO:0007669"/>
    <property type="project" value="UniProtKB-EC"/>
</dbReference>
<keyword evidence="12" id="KW-0325">Glycoprotein</keyword>
<evidence type="ECO:0000256" key="11">
    <source>
        <dbReference type="ARBA" id="ARBA00023136"/>
    </source>
</evidence>
<comment type="caution">
    <text evidence="22">The sequence shown here is derived from an EMBL/GenBank/DDBJ whole genome shotgun (WGS) entry which is preliminary data.</text>
</comment>
<feature type="compositionally biased region" description="Basic and acidic residues" evidence="20">
    <location>
        <begin position="20"/>
        <end position="32"/>
    </location>
</feature>
<evidence type="ECO:0000256" key="5">
    <source>
        <dbReference type="ARBA" id="ARBA00012780"/>
    </source>
</evidence>
<evidence type="ECO:0000256" key="20">
    <source>
        <dbReference type="SAM" id="MobiDB-lite"/>
    </source>
</evidence>
<dbReference type="Gene3D" id="3.20.20.80">
    <property type="entry name" value="Glycosidases"/>
    <property type="match status" value="2"/>
</dbReference>
<evidence type="ECO:0000256" key="16">
    <source>
        <dbReference type="ARBA" id="ARBA00037649"/>
    </source>
</evidence>
<feature type="compositionally biased region" description="Low complexity" evidence="20">
    <location>
        <begin position="111"/>
        <end position="121"/>
    </location>
</feature>
<evidence type="ECO:0000256" key="17">
    <source>
        <dbReference type="ARBA" id="ARBA00042373"/>
    </source>
</evidence>
<dbReference type="GO" id="GO:0005576">
    <property type="term" value="C:extracellular region"/>
    <property type="evidence" value="ECO:0007669"/>
    <property type="project" value="TreeGrafter"/>
</dbReference>
<dbReference type="AlphaFoldDB" id="A0A9P6Q7F8"/>
<evidence type="ECO:0000256" key="14">
    <source>
        <dbReference type="ARBA" id="ARBA00023316"/>
    </source>
</evidence>
<evidence type="ECO:0000256" key="3">
    <source>
        <dbReference type="ARBA" id="ARBA00004401"/>
    </source>
</evidence>
<evidence type="ECO:0000313" key="22">
    <source>
        <dbReference type="EMBL" id="KAG0260540.1"/>
    </source>
</evidence>
<keyword evidence="11 21" id="KW-0472">Membrane</keyword>
<keyword evidence="13" id="KW-0119">Carbohydrate metabolism</keyword>
<keyword evidence="9" id="KW-0732">Signal</keyword>
<keyword evidence="21" id="KW-0812">Transmembrane</keyword>
<dbReference type="PANTHER" id="PTHR16631">
    <property type="entry name" value="GLUCAN 1,3-BETA-GLUCOSIDASE"/>
    <property type="match status" value="1"/>
</dbReference>
<name>A0A9P6Q7F8_9FUNG</name>
<sequence length="420" mass="46907">MEDCKGQSSLPHPMTTQQYHLHERRSAVEDMKFAPGPDDQPPSPSPSPLSQQEKKKLSKQRIIILAATILIVIIIIIVPACYFAARRRSHDSNGKEDESISNPDPDDGNDDGTNNSDASNTILGPNGEIFPSPNRRLKRVFYGMAYVPMNAQLPDCGATAESVADELQLLAKTTRRVRLYGTDCGVLDYTLQAIKSHKLDLKVVVGIWIDRTNETFTRQEASMFASLEKYGWDNIIGISVGNEVLYDHYQPLSVLIECVKNVKSKVMALGHSTIPVFTSDLVDSVKPPLTNNEDISAVNLHPFFSGINIEGAADWFWRYYNSHVKDNAGNVAKPVWVTEVGWPSFPANAPIKGSTPSVQNLQLFIDTWLCEANQKKLPYYFFEFFDAPWKIFPGSPVEGFWGIMTIDKKLKVKLPNCLAD</sequence>
<reference evidence="22" key="1">
    <citation type="journal article" date="2020" name="Fungal Divers.">
        <title>Resolving the Mortierellaceae phylogeny through synthesis of multi-gene phylogenetics and phylogenomics.</title>
        <authorList>
            <person name="Vandepol N."/>
            <person name="Liber J."/>
            <person name="Desiro A."/>
            <person name="Na H."/>
            <person name="Kennedy M."/>
            <person name="Barry K."/>
            <person name="Grigoriev I.V."/>
            <person name="Miller A.N."/>
            <person name="O'Donnell K."/>
            <person name="Stajich J.E."/>
            <person name="Bonito G."/>
        </authorList>
    </citation>
    <scope>NUCLEOTIDE SEQUENCE</scope>
    <source>
        <strain evidence="22">BC1065</strain>
    </source>
</reference>
<evidence type="ECO:0000256" key="4">
    <source>
        <dbReference type="ARBA" id="ARBA00008773"/>
    </source>
</evidence>
<dbReference type="EC" id="3.2.1.39" evidence="5"/>
<feature type="region of interest" description="Disordered" evidence="20">
    <location>
        <begin position="91"/>
        <end position="130"/>
    </location>
</feature>
<evidence type="ECO:0000256" key="1">
    <source>
        <dbReference type="ARBA" id="ARBA00000382"/>
    </source>
</evidence>
<evidence type="ECO:0000256" key="6">
    <source>
        <dbReference type="ARBA" id="ARBA00022475"/>
    </source>
</evidence>
<keyword evidence="10" id="KW-0378">Hydrolase</keyword>
<dbReference type="InterPro" id="IPR017853">
    <property type="entry name" value="GH"/>
</dbReference>
<evidence type="ECO:0000256" key="2">
    <source>
        <dbReference type="ARBA" id="ARBA00004191"/>
    </source>
</evidence>
<dbReference type="PANTHER" id="PTHR16631:SF17">
    <property type="entry name" value="GLUCAN ENDO-1,3-BETA-GLUCOSIDASE BTGC"/>
    <property type="match status" value="1"/>
</dbReference>
<keyword evidence="23" id="KW-1185">Reference proteome</keyword>
<dbReference type="GO" id="GO:0071555">
    <property type="term" value="P:cell wall organization"/>
    <property type="evidence" value="ECO:0007669"/>
    <property type="project" value="UniProtKB-KW"/>
</dbReference>
<keyword evidence="7" id="KW-0134">Cell wall</keyword>
<feature type="transmembrane region" description="Helical" evidence="21">
    <location>
        <begin position="62"/>
        <end position="85"/>
    </location>
</feature>
<keyword evidence="8" id="KW-0964">Secreted</keyword>